<dbReference type="GO" id="GO:0016491">
    <property type="term" value="F:oxidoreductase activity"/>
    <property type="evidence" value="ECO:0007669"/>
    <property type="project" value="InterPro"/>
</dbReference>
<dbReference type="Proteomes" id="UP001150238">
    <property type="component" value="Unassembled WGS sequence"/>
</dbReference>
<evidence type="ECO:0000259" key="2">
    <source>
        <dbReference type="Pfam" id="PF00487"/>
    </source>
</evidence>
<feature type="transmembrane region" description="Helical" evidence="1">
    <location>
        <begin position="274"/>
        <end position="293"/>
    </location>
</feature>
<dbReference type="CDD" id="cd03507">
    <property type="entry name" value="Delta12-FADS-like"/>
    <property type="match status" value="1"/>
</dbReference>
<keyword evidence="1" id="KW-1133">Transmembrane helix</keyword>
<evidence type="ECO:0000256" key="1">
    <source>
        <dbReference type="SAM" id="Phobius"/>
    </source>
</evidence>
<reference evidence="3" key="2">
    <citation type="journal article" date="2023" name="Proc. Natl. Acad. Sci. U.S.A.">
        <title>A global phylogenomic analysis of the shiitake genus Lentinula.</title>
        <authorList>
            <person name="Sierra-Patev S."/>
            <person name="Min B."/>
            <person name="Naranjo-Ortiz M."/>
            <person name="Looney B."/>
            <person name="Konkel Z."/>
            <person name="Slot J.C."/>
            <person name="Sakamoto Y."/>
            <person name="Steenwyk J.L."/>
            <person name="Rokas A."/>
            <person name="Carro J."/>
            <person name="Camarero S."/>
            <person name="Ferreira P."/>
            <person name="Molpeceres G."/>
            <person name="Ruiz-Duenas F.J."/>
            <person name="Serrano A."/>
            <person name="Henrissat B."/>
            <person name="Drula E."/>
            <person name="Hughes K.W."/>
            <person name="Mata J.L."/>
            <person name="Ishikawa N.K."/>
            <person name="Vargas-Isla R."/>
            <person name="Ushijima S."/>
            <person name="Smith C.A."/>
            <person name="Donoghue J."/>
            <person name="Ahrendt S."/>
            <person name="Andreopoulos W."/>
            <person name="He G."/>
            <person name="LaButti K."/>
            <person name="Lipzen A."/>
            <person name="Ng V."/>
            <person name="Riley R."/>
            <person name="Sandor L."/>
            <person name="Barry K."/>
            <person name="Martinez A.T."/>
            <person name="Xiao Y."/>
            <person name="Gibbons J.G."/>
            <person name="Terashima K."/>
            <person name="Grigoriev I.V."/>
            <person name="Hibbett D."/>
        </authorList>
    </citation>
    <scope>NUCLEOTIDE SEQUENCE</scope>
    <source>
        <strain evidence="3">Sp2 HRB7682 ss15</strain>
    </source>
</reference>
<feature type="transmembrane region" description="Helical" evidence="1">
    <location>
        <begin position="194"/>
        <end position="214"/>
    </location>
</feature>
<protein>
    <submittedName>
        <fullName evidence="3">Fatty acid conjugase</fullName>
    </submittedName>
</protein>
<dbReference type="EMBL" id="JANVFS010000026">
    <property type="protein sequence ID" value="KAJ4472769.1"/>
    <property type="molecule type" value="Genomic_DNA"/>
</dbReference>
<evidence type="ECO:0000313" key="3">
    <source>
        <dbReference type="EMBL" id="KAJ4472769.1"/>
    </source>
</evidence>
<accession>A0A9W9A2J6</accession>
<organism evidence="3 4">
    <name type="scientific">Lentinula lateritia</name>
    <dbReference type="NCBI Taxonomy" id="40482"/>
    <lineage>
        <taxon>Eukaryota</taxon>
        <taxon>Fungi</taxon>
        <taxon>Dikarya</taxon>
        <taxon>Basidiomycota</taxon>
        <taxon>Agaricomycotina</taxon>
        <taxon>Agaricomycetes</taxon>
        <taxon>Agaricomycetidae</taxon>
        <taxon>Agaricales</taxon>
        <taxon>Marasmiineae</taxon>
        <taxon>Omphalotaceae</taxon>
        <taxon>Lentinula</taxon>
    </lineage>
</organism>
<feature type="transmembrane region" description="Helical" evidence="1">
    <location>
        <begin position="122"/>
        <end position="142"/>
    </location>
</feature>
<keyword evidence="1" id="KW-0812">Transmembrane</keyword>
<gene>
    <name evidence="3" type="ORF">C8J55DRAFT_458309</name>
</gene>
<dbReference type="GO" id="GO:0006629">
    <property type="term" value="P:lipid metabolic process"/>
    <property type="evidence" value="ECO:0007669"/>
    <property type="project" value="InterPro"/>
</dbReference>
<dbReference type="InterPro" id="IPR005804">
    <property type="entry name" value="FA_desaturase_dom"/>
</dbReference>
<proteinExistence type="predicted"/>
<evidence type="ECO:0000313" key="4">
    <source>
        <dbReference type="Proteomes" id="UP001150238"/>
    </source>
</evidence>
<dbReference type="InterPro" id="IPR012171">
    <property type="entry name" value="Fatty_acid_desaturase"/>
</dbReference>
<sequence>MFSSLFYDAPEYINRKNTPFTPSKVTWNELYSALPKDIFKKSSVKGLSYVVRDVALATVLYKLAWSVDPTATAALRRCNVSLDHVWILKCILWFLYFHVQGILLTSWWCLAHEASHGTLSSFTLVNDVVGFILHTFLLVPYFSWRSSHLSHHASTVSVERDENYVPRTRSNFALPADDIANAADYREAFEETPIYTAFRLVCMQVLGLIFYLLFNRKGSPRHPPGTNHFNPYSSLFKPQERSGVIISDIGLAIMACILYRWAMQVGSGQFLRLYFVPYLLTNHWIVMLTYLQHTDPTIPYYRRSQWSFVRGALASVDRPFLGWIGRVFFHNVSHNHISHHLFSSVPFYNQPVATECIKKMLKEDYNYDSTNSFRALYRTFTECEFIEDEGDIVFFKNRQGRANRVVVSTSAST</sequence>
<keyword evidence="1" id="KW-0472">Membrane</keyword>
<comment type="caution">
    <text evidence="3">The sequence shown here is derived from an EMBL/GenBank/DDBJ whole genome shotgun (WGS) entry which is preliminary data.</text>
</comment>
<feature type="domain" description="Fatty acid desaturase" evidence="2">
    <location>
        <begin position="93"/>
        <end position="365"/>
    </location>
</feature>
<feature type="transmembrane region" description="Helical" evidence="1">
    <location>
        <begin position="85"/>
        <end position="110"/>
    </location>
</feature>
<dbReference type="AlphaFoldDB" id="A0A9W9A2J6"/>
<reference evidence="3" key="1">
    <citation type="submission" date="2022-08" db="EMBL/GenBank/DDBJ databases">
        <authorList>
            <consortium name="DOE Joint Genome Institute"/>
            <person name="Min B."/>
            <person name="Riley R."/>
            <person name="Sierra-Patev S."/>
            <person name="Naranjo-Ortiz M."/>
            <person name="Looney B."/>
            <person name="Konkel Z."/>
            <person name="Slot J.C."/>
            <person name="Sakamoto Y."/>
            <person name="Steenwyk J.L."/>
            <person name="Rokas A."/>
            <person name="Carro J."/>
            <person name="Camarero S."/>
            <person name="Ferreira P."/>
            <person name="Molpeceres G."/>
            <person name="Ruiz-Duenas F.J."/>
            <person name="Serrano A."/>
            <person name="Henrissat B."/>
            <person name="Drula E."/>
            <person name="Hughes K.W."/>
            <person name="Mata J.L."/>
            <person name="Ishikawa N.K."/>
            <person name="Vargas-Isla R."/>
            <person name="Ushijima S."/>
            <person name="Smith C.A."/>
            <person name="Ahrendt S."/>
            <person name="Andreopoulos W."/>
            <person name="He G."/>
            <person name="Labutti K."/>
            <person name="Lipzen A."/>
            <person name="Ng V."/>
            <person name="Sandor L."/>
            <person name="Barry K."/>
            <person name="Martinez A.T."/>
            <person name="Xiao Y."/>
            <person name="Gibbons J.G."/>
            <person name="Terashima K."/>
            <person name="Hibbett D.S."/>
            <person name="Grigoriev I.V."/>
        </authorList>
    </citation>
    <scope>NUCLEOTIDE SEQUENCE</scope>
    <source>
        <strain evidence="3">Sp2 HRB7682 ss15</strain>
    </source>
</reference>
<dbReference type="PANTHER" id="PTHR32100">
    <property type="entry name" value="OMEGA-6 FATTY ACID DESATURASE, CHLOROPLASTIC"/>
    <property type="match status" value="1"/>
</dbReference>
<dbReference type="Pfam" id="PF00487">
    <property type="entry name" value="FA_desaturase"/>
    <property type="match status" value="1"/>
</dbReference>
<feature type="transmembrane region" description="Helical" evidence="1">
    <location>
        <begin position="243"/>
        <end position="262"/>
    </location>
</feature>
<name>A0A9W9A2J6_9AGAR</name>